<name>A0A9J7MHZ8_BRAFL</name>
<evidence type="ECO:0000313" key="2">
    <source>
        <dbReference type="RefSeq" id="XP_035699956.1"/>
    </source>
</evidence>
<dbReference type="Proteomes" id="UP000001554">
    <property type="component" value="Chromosome 15"/>
</dbReference>
<gene>
    <name evidence="2" type="primary">LOC118432476</name>
</gene>
<dbReference type="GeneID" id="118432476"/>
<dbReference type="KEGG" id="bfo:118432476"/>
<dbReference type="InterPro" id="IPR012340">
    <property type="entry name" value="NA-bd_OB-fold"/>
</dbReference>
<dbReference type="OMA" id="HIMREED"/>
<dbReference type="AlphaFoldDB" id="A0A9J7MHZ8"/>
<evidence type="ECO:0000313" key="1">
    <source>
        <dbReference type="Proteomes" id="UP000001554"/>
    </source>
</evidence>
<accession>A0A9J7MHZ8</accession>
<reference evidence="1" key="1">
    <citation type="journal article" date="2020" name="Nat. Ecol. Evol.">
        <title>Deeply conserved synteny resolves early events in vertebrate evolution.</title>
        <authorList>
            <person name="Simakov O."/>
            <person name="Marletaz F."/>
            <person name="Yue J.X."/>
            <person name="O'Connell B."/>
            <person name="Jenkins J."/>
            <person name="Brandt A."/>
            <person name="Calef R."/>
            <person name="Tung C.H."/>
            <person name="Huang T.K."/>
            <person name="Schmutz J."/>
            <person name="Satoh N."/>
            <person name="Yu J.K."/>
            <person name="Putnam N.H."/>
            <person name="Green R.E."/>
            <person name="Rokhsar D.S."/>
        </authorList>
    </citation>
    <scope>NUCLEOTIDE SEQUENCE [LARGE SCALE GENOMIC DNA]</scope>
    <source>
        <strain evidence="1">S238N-H82</strain>
    </source>
</reference>
<proteinExistence type="predicted"/>
<organism evidence="1 2">
    <name type="scientific">Branchiostoma floridae</name>
    <name type="common">Florida lancelet</name>
    <name type="synonym">Amphioxus</name>
    <dbReference type="NCBI Taxonomy" id="7739"/>
    <lineage>
        <taxon>Eukaryota</taxon>
        <taxon>Metazoa</taxon>
        <taxon>Chordata</taxon>
        <taxon>Cephalochordata</taxon>
        <taxon>Leptocardii</taxon>
        <taxon>Amphioxiformes</taxon>
        <taxon>Branchiostomatidae</taxon>
        <taxon>Branchiostoma</taxon>
    </lineage>
</organism>
<dbReference type="RefSeq" id="XP_035699956.1">
    <property type="nucleotide sequence ID" value="XM_035844063.1"/>
</dbReference>
<dbReference type="SUPFAM" id="SSF50249">
    <property type="entry name" value="Nucleic acid-binding proteins"/>
    <property type="match status" value="1"/>
</dbReference>
<dbReference type="Gene3D" id="2.40.50.140">
    <property type="entry name" value="Nucleic acid-binding proteins"/>
    <property type="match status" value="1"/>
</dbReference>
<keyword evidence="1" id="KW-1185">Reference proteome</keyword>
<sequence>MAEKQDPDLTGYIHNVSSMKKSRRGASYFNFDLQEKDAVRKAVCFSPEKRKVVEDQEQSQHGCKITRYSQGSFSQTDIVINKATIIDKEQLPFPSKKVEVPFTPLKDIDHLTPGQVINIKVKVISTKPAKTVPVKDTQGTTKELQKTEVLCADHTATRNLVVWEPITLQENHSYKLDVRVRLFGSSNYINTMRDTTVEEINDIETITSTDDETRTISSPGSFKGKISAMTIISRFIKCVDCRKKIPHTDKRIVTCPACQMTMLAKNCPADITAKLSVSLNEDAAVGRNMTITCFKDTLAYLTGTDPVLLSDDDILEQVLVNEETYSFDQNPQNICTNISLTDITDTDSPESLFN</sequence>
<protein>
    <submittedName>
        <fullName evidence="2">Uncharacterized protein LOC118432476</fullName>
    </submittedName>
</protein>
<reference evidence="2" key="2">
    <citation type="submission" date="2025-08" db="UniProtKB">
        <authorList>
            <consortium name="RefSeq"/>
        </authorList>
    </citation>
    <scope>IDENTIFICATION</scope>
    <source>
        <strain evidence="2">S238N-H82</strain>
        <tissue evidence="2">Testes</tissue>
    </source>
</reference>